<keyword evidence="2" id="KW-1185">Reference proteome</keyword>
<evidence type="ECO:0000313" key="1">
    <source>
        <dbReference type="EMBL" id="KAK9169696.1"/>
    </source>
</evidence>
<proteinExistence type="predicted"/>
<protein>
    <submittedName>
        <fullName evidence="1">Uncharacterized protein</fullName>
    </submittedName>
</protein>
<gene>
    <name evidence="1" type="ORF">Syun_001836</name>
</gene>
<reference evidence="1 2" key="1">
    <citation type="submission" date="2024-01" db="EMBL/GenBank/DDBJ databases">
        <title>Genome assemblies of Stephania.</title>
        <authorList>
            <person name="Yang L."/>
        </authorList>
    </citation>
    <scope>NUCLEOTIDE SEQUENCE [LARGE SCALE GENOMIC DNA]</scope>
    <source>
        <strain evidence="1">YNDBR</strain>
        <tissue evidence="1">Leaf</tissue>
    </source>
</reference>
<accession>A0AAP0LEU8</accession>
<organism evidence="1 2">
    <name type="scientific">Stephania yunnanensis</name>
    <dbReference type="NCBI Taxonomy" id="152371"/>
    <lineage>
        <taxon>Eukaryota</taxon>
        <taxon>Viridiplantae</taxon>
        <taxon>Streptophyta</taxon>
        <taxon>Embryophyta</taxon>
        <taxon>Tracheophyta</taxon>
        <taxon>Spermatophyta</taxon>
        <taxon>Magnoliopsida</taxon>
        <taxon>Ranunculales</taxon>
        <taxon>Menispermaceae</taxon>
        <taxon>Menispermoideae</taxon>
        <taxon>Cissampelideae</taxon>
        <taxon>Stephania</taxon>
    </lineage>
</organism>
<dbReference type="Proteomes" id="UP001420932">
    <property type="component" value="Unassembled WGS sequence"/>
</dbReference>
<sequence length="54" mass="6505">MRRKNQRKNCLLAQIKGKFMIRESHLKRHPQEMEQGAGWLEKGEDCTSRMKNEF</sequence>
<dbReference type="AlphaFoldDB" id="A0AAP0LEU8"/>
<comment type="caution">
    <text evidence="1">The sequence shown here is derived from an EMBL/GenBank/DDBJ whole genome shotgun (WGS) entry which is preliminary data.</text>
</comment>
<dbReference type="EMBL" id="JBBNAF010000001">
    <property type="protein sequence ID" value="KAK9169696.1"/>
    <property type="molecule type" value="Genomic_DNA"/>
</dbReference>
<evidence type="ECO:0000313" key="2">
    <source>
        <dbReference type="Proteomes" id="UP001420932"/>
    </source>
</evidence>
<name>A0AAP0LEU8_9MAGN</name>